<dbReference type="GeneID" id="91096809"/>
<feature type="compositionally biased region" description="Low complexity" evidence="10">
    <location>
        <begin position="19"/>
        <end position="28"/>
    </location>
</feature>
<keyword evidence="3" id="KW-0813">Transport</keyword>
<evidence type="ECO:0000256" key="10">
    <source>
        <dbReference type="SAM" id="MobiDB-lite"/>
    </source>
</evidence>
<keyword evidence="4 11" id="KW-0812">Transmembrane</keyword>
<keyword evidence="7 9" id="KW-0175">Coiled coil</keyword>
<keyword evidence="8 11" id="KW-0472">Membrane</keyword>
<gene>
    <name evidence="13" type="ORF">L201_006139</name>
</gene>
<comment type="similarity">
    <text evidence="2">Belongs to the syntaxin family.</text>
</comment>
<evidence type="ECO:0000256" key="1">
    <source>
        <dbReference type="ARBA" id="ARBA00004211"/>
    </source>
</evidence>
<dbReference type="Proteomes" id="UP001355207">
    <property type="component" value="Chromosome 8"/>
</dbReference>
<evidence type="ECO:0000256" key="4">
    <source>
        <dbReference type="ARBA" id="ARBA00022692"/>
    </source>
</evidence>
<evidence type="ECO:0000256" key="5">
    <source>
        <dbReference type="ARBA" id="ARBA00022927"/>
    </source>
</evidence>
<evidence type="ECO:0000313" key="13">
    <source>
        <dbReference type="EMBL" id="WWC91197.1"/>
    </source>
</evidence>
<protein>
    <recommendedName>
        <fullName evidence="12">SNARE-complex protein Syntaxin-18 N-terminal domain-containing protein</fullName>
    </recommendedName>
</protein>
<evidence type="ECO:0000256" key="7">
    <source>
        <dbReference type="ARBA" id="ARBA00023054"/>
    </source>
</evidence>
<dbReference type="EMBL" id="CP144105">
    <property type="protein sequence ID" value="WWC91197.1"/>
    <property type="molecule type" value="Genomic_DNA"/>
</dbReference>
<dbReference type="Gene3D" id="1.20.5.110">
    <property type="match status" value="1"/>
</dbReference>
<keyword evidence="5" id="KW-0653">Protein transport</keyword>
<dbReference type="GO" id="GO:0005783">
    <property type="term" value="C:endoplasmic reticulum"/>
    <property type="evidence" value="ECO:0007669"/>
    <property type="project" value="TreeGrafter"/>
</dbReference>
<evidence type="ECO:0000313" key="14">
    <source>
        <dbReference type="Proteomes" id="UP001355207"/>
    </source>
</evidence>
<dbReference type="GO" id="GO:0015031">
    <property type="term" value="P:protein transport"/>
    <property type="evidence" value="ECO:0007669"/>
    <property type="project" value="UniProtKB-KW"/>
</dbReference>
<feature type="compositionally biased region" description="Polar residues" evidence="10">
    <location>
        <begin position="1"/>
        <end position="18"/>
    </location>
</feature>
<organism evidence="13 14">
    <name type="scientific">Kwoniella dendrophila CBS 6074</name>
    <dbReference type="NCBI Taxonomy" id="1295534"/>
    <lineage>
        <taxon>Eukaryota</taxon>
        <taxon>Fungi</taxon>
        <taxon>Dikarya</taxon>
        <taxon>Basidiomycota</taxon>
        <taxon>Agaricomycotina</taxon>
        <taxon>Tremellomycetes</taxon>
        <taxon>Tremellales</taxon>
        <taxon>Cryptococcaceae</taxon>
        <taxon>Kwoniella</taxon>
    </lineage>
</organism>
<feature type="coiled-coil region" evidence="9">
    <location>
        <begin position="352"/>
        <end position="379"/>
    </location>
</feature>
<dbReference type="AlphaFoldDB" id="A0AAX4K2U3"/>
<proteinExistence type="inferred from homology"/>
<dbReference type="PANTHER" id="PTHR15959:SF0">
    <property type="entry name" value="SYNTAXIN-18"/>
    <property type="match status" value="1"/>
</dbReference>
<comment type="subcellular location">
    <subcellularLocation>
        <location evidence="1">Membrane</location>
        <topology evidence="1">Single-pass type IV membrane protein</topology>
    </subcellularLocation>
</comment>
<dbReference type="GO" id="GO:0031201">
    <property type="term" value="C:SNARE complex"/>
    <property type="evidence" value="ECO:0007669"/>
    <property type="project" value="TreeGrafter"/>
</dbReference>
<keyword evidence="6 11" id="KW-1133">Transmembrane helix</keyword>
<dbReference type="RefSeq" id="XP_066077960.1">
    <property type="nucleotide sequence ID" value="XM_066221863.1"/>
</dbReference>
<evidence type="ECO:0000256" key="6">
    <source>
        <dbReference type="ARBA" id="ARBA00022989"/>
    </source>
</evidence>
<dbReference type="GO" id="GO:0006890">
    <property type="term" value="P:retrograde vesicle-mediated transport, Golgi to endoplasmic reticulum"/>
    <property type="evidence" value="ECO:0007669"/>
    <property type="project" value="TreeGrafter"/>
</dbReference>
<reference evidence="13 14" key="1">
    <citation type="submission" date="2024-01" db="EMBL/GenBank/DDBJ databases">
        <title>Comparative genomics of Cryptococcus and Kwoniella reveals pathogenesis evolution and contrasting modes of karyotype evolution via chromosome fusion or intercentromeric recombination.</title>
        <authorList>
            <person name="Coelho M.A."/>
            <person name="David-Palma M."/>
            <person name="Shea T."/>
            <person name="Bowers K."/>
            <person name="McGinley-Smith S."/>
            <person name="Mohammad A.W."/>
            <person name="Gnirke A."/>
            <person name="Yurkov A.M."/>
            <person name="Nowrousian M."/>
            <person name="Sun S."/>
            <person name="Cuomo C.A."/>
            <person name="Heitman J."/>
        </authorList>
    </citation>
    <scope>NUCLEOTIDE SEQUENCE [LARGE SCALE GENOMIC DNA]</scope>
    <source>
        <strain evidence="13 14">CBS 6074</strain>
    </source>
</reference>
<feature type="domain" description="SNARE-complex protein Syntaxin-18 N-terminal" evidence="12">
    <location>
        <begin position="4"/>
        <end position="97"/>
    </location>
</feature>
<evidence type="ECO:0000259" key="12">
    <source>
        <dbReference type="Pfam" id="PF10496"/>
    </source>
</evidence>
<dbReference type="Pfam" id="PF10496">
    <property type="entry name" value="Syntaxin-18_N"/>
    <property type="match status" value="1"/>
</dbReference>
<feature type="transmembrane region" description="Helical" evidence="11">
    <location>
        <begin position="381"/>
        <end position="401"/>
    </location>
</feature>
<evidence type="ECO:0000256" key="8">
    <source>
        <dbReference type="ARBA" id="ARBA00023136"/>
    </source>
</evidence>
<evidence type="ECO:0000256" key="9">
    <source>
        <dbReference type="SAM" id="Coils"/>
    </source>
</evidence>
<sequence>MAPTDHTSSFQSIFKEQLSSIPASSRSKSPTRTGINGGPSSRKGKGRESDMKEEEFLKEAYRIHNHLTSLSKLLISVRKAYLSTVEPPPLSRRGNRDHPIENGKEEMEEWKKWEKVKYLTDRERDEIDLRARMILRKCKDRVTILENTETARKSKTPSAMSTTKQTVLSFLPSLLPSELASSSSYFEPIITAHRASVIWTLNDYLAKLTATASNLQEERFKRKEERSKSLGSNATLEATRIERLKNSSNRKIPDGNVVNVDDPVNSSIDSSSHLSGLGGIGILVGENNNIEDKLSKEQIQQFENENNKLLENMSITLSTVLNAEQSLLEISNLQNELIQHLNSQTESIDLLYQDAYNSLNSLNQANNQLKKAKNNQNDSRLFLLIFLIGASLALLFLDWYAA</sequence>
<name>A0AAX4K2U3_9TREE</name>
<keyword evidence="14" id="KW-1185">Reference proteome</keyword>
<evidence type="ECO:0000256" key="3">
    <source>
        <dbReference type="ARBA" id="ARBA00022448"/>
    </source>
</evidence>
<dbReference type="PANTHER" id="PTHR15959">
    <property type="entry name" value="SYNTAXIN-18"/>
    <property type="match status" value="1"/>
</dbReference>
<accession>A0AAX4K2U3</accession>
<dbReference type="InterPro" id="IPR019529">
    <property type="entry name" value="Syntaxin-18_N"/>
</dbReference>
<evidence type="ECO:0000256" key="2">
    <source>
        <dbReference type="ARBA" id="ARBA00009063"/>
    </source>
</evidence>
<feature type="region of interest" description="Disordered" evidence="10">
    <location>
        <begin position="1"/>
        <end position="51"/>
    </location>
</feature>
<evidence type="ECO:0000256" key="11">
    <source>
        <dbReference type="SAM" id="Phobius"/>
    </source>
</evidence>